<dbReference type="OrthoDB" id="672438at2"/>
<sequence>MSQIETIKQTLQTYQQELPKLRQLFMQDGLIDAQEKAQLEDIEARIQSLQAQLGQASAGPSGSVENSSGLSGSVGYKGDNQKADVIKVQELLNKKGASLKVDGKCGPATIYAIRDFQKANFGGADARVDPNGKSWQALTGSGKNFTPSAPPAKEQVQNFSRAESTVDTTAKDTSPSAIGNLVSKENLEKGARFALQQFINQGNVDIEVFNVSKDIPLAEYLVFSLHLTMGVQMNLTLEHTLVEKELAIESKASGVIDAYFGIKGSAIGILGYNLLDVTAALHGALDANGTAKLAIQKDTVLEGSLRAEMVLKAYADFNVKILAESVTLYTTKTNDFNFFIMTAPTYAISFQVNSWTYKGARRVGGEFAAEMHPDFRNFLQKTKEVISSPMTYIKKGAAAAAHLAEEVWEGVEYVAGEVGEAAEWALDTAADAVEYMNPYNWFAEEG</sequence>
<keyword evidence="4" id="KW-1185">Reference proteome</keyword>
<dbReference type="HOGENOM" id="CLU_613782_0_0_10"/>
<evidence type="ECO:0000313" key="3">
    <source>
        <dbReference type="EMBL" id="AFC24646.1"/>
    </source>
</evidence>
<dbReference type="Pfam" id="PF01471">
    <property type="entry name" value="PG_binding_1"/>
    <property type="match status" value="1"/>
</dbReference>
<dbReference type="InterPro" id="IPR036365">
    <property type="entry name" value="PGBD-like_sf"/>
</dbReference>
<dbReference type="KEGG" id="sgn:SGRA_1912"/>
<feature type="domain" description="Peptidoglycan binding-like" evidence="2">
    <location>
        <begin position="82"/>
        <end position="131"/>
    </location>
</feature>
<organism evidence="3 4">
    <name type="scientific">Saprospira grandis (strain Lewin)</name>
    <dbReference type="NCBI Taxonomy" id="984262"/>
    <lineage>
        <taxon>Bacteria</taxon>
        <taxon>Pseudomonadati</taxon>
        <taxon>Bacteroidota</taxon>
        <taxon>Saprospiria</taxon>
        <taxon>Saprospirales</taxon>
        <taxon>Saprospiraceae</taxon>
        <taxon>Saprospira</taxon>
    </lineage>
</organism>
<evidence type="ECO:0000259" key="2">
    <source>
        <dbReference type="Pfam" id="PF01471"/>
    </source>
</evidence>
<reference evidence="3 4" key="1">
    <citation type="journal article" date="2012" name="Stand. Genomic Sci.">
        <title>Complete genome sequencing and analysis of Saprospira grandis str. Lewin, a predatory marine bacterium.</title>
        <authorList>
            <person name="Saw J.H."/>
            <person name="Yuryev A."/>
            <person name="Kanbe M."/>
            <person name="Hou S."/>
            <person name="Young A.G."/>
            <person name="Aizawa S."/>
            <person name="Alam M."/>
        </authorList>
    </citation>
    <scope>NUCLEOTIDE SEQUENCE [LARGE SCALE GENOMIC DNA]</scope>
    <source>
        <strain evidence="3 4">Lewin</strain>
    </source>
</reference>
<dbReference type="SUPFAM" id="SSF47090">
    <property type="entry name" value="PGBD-like"/>
    <property type="match status" value="1"/>
</dbReference>
<dbReference type="InterPro" id="IPR036366">
    <property type="entry name" value="PGBDSf"/>
</dbReference>
<dbReference type="EMBL" id="CP002831">
    <property type="protein sequence ID" value="AFC24646.1"/>
    <property type="molecule type" value="Genomic_DNA"/>
</dbReference>
<dbReference type="eggNOG" id="COG3409">
    <property type="taxonomic scope" value="Bacteria"/>
</dbReference>
<dbReference type="STRING" id="984262.SGRA_1912"/>
<protein>
    <submittedName>
        <fullName evidence="3">Peptidoglycan binding domain-containing protein</fullName>
    </submittedName>
</protein>
<evidence type="ECO:0000313" key="4">
    <source>
        <dbReference type="Proteomes" id="UP000007519"/>
    </source>
</evidence>
<name>H6L1K2_SAPGL</name>
<dbReference type="InterPro" id="IPR002477">
    <property type="entry name" value="Peptidoglycan-bd-like"/>
</dbReference>
<dbReference type="RefSeq" id="WP_015692269.1">
    <property type="nucleotide sequence ID" value="NC_016940.1"/>
</dbReference>
<dbReference type="AlphaFoldDB" id="H6L1K2"/>
<proteinExistence type="predicted"/>
<dbReference type="Proteomes" id="UP000007519">
    <property type="component" value="Chromosome"/>
</dbReference>
<evidence type="ECO:0000256" key="1">
    <source>
        <dbReference type="SAM" id="Coils"/>
    </source>
</evidence>
<gene>
    <name evidence="3" type="ordered locus">SGRA_1912</name>
</gene>
<feature type="coiled-coil region" evidence="1">
    <location>
        <begin position="4"/>
        <end position="59"/>
    </location>
</feature>
<accession>H6L1K2</accession>
<keyword evidence="1" id="KW-0175">Coiled coil</keyword>
<dbReference type="Gene3D" id="1.10.101.10">
    <property type="entry name" value="PGBD-like superfamily/PGBD"/>
    <property type="match status" value="1"/>
</dbReference>